<feature type="compositionally biased region" description="Basic residues" evidence="1">
    <location>
        <begin position="471"/>
        <end position="480"/>
    </location>
</feature>
<evidence type="ECO:0000313" key="3">
    <source>
        <dbReference type="Proteomes" id="UP000799750"/>
    </source>
</evidence>
<proteinExistence type="predicted"/>
<gene>
    <name evidence="2" type="ORF">BU16DRAFT_564350</name>
</gene>
<evidence type="ECO:0000256" key="1">
    <source>
        <dbReference type="SAM" id="MobiDB-lite"/>
    </source>
</evidence>
<keyword evidence="3" id="KW-1185">Reference proteome</keyword>
<dbReference type="CDD" id="cd00303">
    <property type="entry name" value="retropepsin_like"/>
    <property type="match status" value="2"/>
</dbReference>
<feature type="compositionally biased region" description="Low complexity" evidence="1">
    <location>
        <begin position="448"/>
        <end position="459"/>
    </location>
</feature>
<feature type="region of interest" description="Disordered" evidence="1">
    <location>
        <begin position="440"/>
        <end position="495"/>
    </location>
</feature>
<organism evidence="2 3">
    <name type="scientific">Lophium mytilinum</name>
    <dbReference type="NCBI Taxonomy" id="390894"/>
    <lineage>
        <taxon>Eukaryota</taxon>
        <taxon>Fungi</taxon>
        <taxon>Dikarya</taxon>
        <taxon>Ascomycota</taxon>
        <taxon>Pezizomycotina</taxon>
        <taxon>Dothideomycetes</taxon>
        <taxon>Pleosporomycetidae</taxon>
        <taxon>Mytilinidiales</taxon>
        <taxon>Mytilinidiaceae</taxon>
        <taxon>Lophium</taxon>
    </lineage>
</organism>
<dbReference type="EMBL" id="MU004193">
    <property type="protein sequence ID" value="KAF2493059.1"/>
    <property type="molecule type" value="Genomic_DNA"/>
</dbReference>
<dbReference type="SUPFAM" id="SSF50630">
    <property type="entry name" value="Acid proteases"/>
    <property type="match status" value="2"/>
</dbReference>
<evidence type="ECO:0008006" key="4">
    <source>
        <dbReference type="Google" id="ProtNLM"/>
    </source>
</evidence>
<dbReference type="Proteomes" id="UP000799750">
    <property type="component" value="Unassembled WGS sequence"/>
</dbReference>
<dbReference type="InterPro" id="IPR021109">
    <property type="entry name" value="Peptidase_aspartic_dom_sf"/>
</dbReference>
<accession>A0A6A6QLP9</accession>
<dbReference type="AlphaFoldDB" id="A0A6A6QLP9"/>
<name>A0A6A6QLP9_9PEZI</name>
<reference evidence="2" key="1">
    <citation type="journal article" date="2020" name="Stud. Mycol.">
        <title>101 Dothideomycetes genomes: a test case for predicting lifestyles and emergence of pathogens.</title>
        <authorList>
            <person name="Haridas S."/>
            <person name="Albert R."/>
            <person name="Binder M."/>
            <person name="Bloem J."/>
            <person name="Labutti K."/>
            <person name="Salamov A."/>
            <person name="Andreopoulos B."/>
            <person name="Baker S."/>
            <person name="Barry K."/>
            <person name="Bills G."/>
            <person name="Bluhm B."/>
            <person name="Cannon C."/>
            <person name="Castanera R."/>
            <person name="Culley D."/>
            <person name="Daum C."/>
            <person name="Ezra D."/>
            <person name="Gonzalez J."/>
            <person name="Henrissat B."/>
            <person name="Kuo A."/>
            <person name="Liang C."/>
            <person name="Lipzen A."/>
            <person name="Lutzoni F."/>
            <person name="Magnuson J."/>
            <person name="Mondo S."/>
            <person name="Nolan M."/>
            <person name="Ohm R."/>
            <person name="Pangilinan J."/>
            <person name="Park H.-J."/>
            <person name="Ramirez L."/>
            <person name="Alfaro M."/>
            <person name="Sun H."/>
            <person name="Tritt A."/>
            <person name="Yoshinaga Y."/>
            <person name="Zwiers L.-H."/>
            <person name="Turgeon B."/>
            <person name="Goodwin S."/>
            <person name="Spatafora J."/>
            <person name="Crous P."/>
            <person name="Grigoriev I."/>
        </authorList>
    </citation>
    <scope>NUCLEOTIDE SEQUENCE</scope>
    <source>
        <strain evidence="2">CBS 269.34</strain>
    </source>
</reference>
<dbReference type="Gene3D" id="2.40.70.10">
    <property type="entry name" value="Acid Proteases"/>
    <property type="match status" value="2"/>
</dbReference>
<sequence length="495" mass="56267">MTALHSSTTLDSTDAVLELRYNELIGEYLAVNFAHGNNSKQIEPEQRPGPLVRSDDPLLQRWAKPLWDKTGSIQGNIRRYREWQDSCFNPQFSRNSYSYLGSTWETDIAKLSRRQPLQGHYRIEGTLNNNPVSAFPDTGAAKNVISLNYCERLGISVEKSSRLSFQLPHGRIVHSTGKTRLRWRFADESKYITADFHVVPSCTHNVILGNSFLTLTKSLTKFFHRIKTSWLPTPQRLGVQLLGFQRQRVFGYLNGNHVDAIPDTGSDVLLISRAFAKKHGYQVQKSLRSELEFGDGSRTFTDGMVTDLEWNYGDPGTSYTRDFHVLENLPADLILSNDFLFGTDAFRKNKDCFYDIDGPGATQNHEFSLIKNIGWLSDRISSLLSRTSSKVSQGSITIRSEDDEIRRELQRRDEADEAIAALPGEQQRLAQDAETLRRTTWTPETLAPSNPSIPSPNTSKRQNEWSIRIFRGAKGRHKFLQPRDTRQSPSRTPVS</sequence>
<protein>
    <recommendedName>
        <fullName evidence="4">Peptidase A2 domain-containing protein</fullName>
    </recommendedName>
</protein>
<dbReference type="OrthoDB" id="6079484at2759"/>
<dbReference type="Pfam" id="PF13650">
    <property type="entry name" value="Asp_protease_2"/>
    <property type="match status" value="1"/>
</dbReference>
<evidence type="ECO:0000313" key="2">
    <source>
        <dbReference type="EMBL" id="KAF2493059.1"/>
    </source>
</evidence>